<proteinExistence type="inferred from homology"/>
<protein>
    <submittedName>
        <fullName evidence="6">Uncharacterized protein</fullName>
    </submittedName>
</protein>
<evidence type="ECO:0000256" key="1">
    <source>
        <dbReference type="ARBA" id="ARBA00008139"/>
    </source>
</evidence>
<dbReference type="Pfam" id="PF01401">
    <property type="entry name" value="Peptidase_M2"/>
    <property type="match status" value="1"/>
</dbReference>
<keyword evidence="2" id="KW-0732">Signal</keyword>
<dbReference type="GO" id="GO:0006508">
    <property type="term" value="P:proteolysis"/>
    <property type="evidence" value="ECO:0007669"/>
    <property type="project" value="InterPro"/>
</dbReference>
<dbReference type="GO" id="GO:0016020">
    <property type="term" value="C:membrane"/>
    <property type="evidence" value="ECO:0007669"/>
    <property type="project" value="InterPro"/>
</dbReference>
<dbReference type="InterPro" id="IPR001548">
    <property type="entry name" value="Peptidase_M2"/>
</dbReference>
<dbReference type="PROSITE" id="PS52011">
    <property type="entry name" value="PEPTIDASE_M2"/>
    <property type="match status" value="1"/>
</dbReference>
<dbReference type="AlphaFoldDB" id="A0A7R9MNV1"/>
<sequence>MEMDVKPLLEYFKPLQDFLDQQLEGEEIGWDFNSTITSTKH</sequence>
<dbReference type="GO" id="GO:0008237">
    <property type="term" value="F:metallopeptidase activity"/>
    <property type="evidence" value="ECO:0007669"/>
    <property type="project" value="InterPro"/>
</dbReference>
<reference evidence="6" key="1">
    <citation type="submission" date="2020-11" db="EMBL/GenBank/DDBJ databases">
        <authorList>
            <person name="Tran Van P."/>
        </authorList>
    </citation>
    <scope>NUCLEOTIDE SEQUENCE</scope>
</reference>
<evidence type="ECO:0000256" key="5">
    <source>
        <dbReference type="PROSITE-ProRule" id="PRU01355"/>
    </source>
</evidence>
<organism evidence="6">
    <name type="scientific">Oppiella nova</name>
    <dbReference type="NCBI Taxonomy" id="334625"/>
    <lineage>
        <taxon>Eukaryota</taxon>
        <taxon>Metazoa</taxon>
        <taxon>Ecdysozoa</taxon>
        <taxon>Arthropoda</taxon>
        <taxon>Chelicerata</taxon>
        <taxon>Arachnida</taxon>
        <taxon>Acari</taxon>
        <taxon>Acariformes</taxon>
        <taxon>Sarcoptiformes</taxon>
        <taxon>Oribatida</taxon>
        <taxon>Brachypylina</taxon>
        <taxon>Oppioidea</taxon>
        <taxon>Oppiidae</taxon>
        <taxon>Oppiella</taxon>
    </lineage>
</organism>
<dbReference type="GO" id="GO:0008241">
    <property type="term" value="F:peptidyl-dipeptidase activity"/>
    <property type="evidence" value="ECO:0007669"/>
    <property type="project" value="InterPro"/>
</dbReference>
<dbReference type="OrthoDB" id="6432818at2759"/>
<dbReference type="Proteomes" id="UP000728032">
    <property type="component" value="Unassembled WGS sequence"/>
</dbReference>
<evidence type="ECO:0000313" key="7">
    <source>
        <dbReference type="Proteomes" id="UP000728032"/>
    </source>
</evidence>
<evidence type="ECO:0000256" key="4">
    <source>
        <dbReference type="ARBA" id="ARBA00023180"/>
    </source>
</evidence>
<comment type="caution">
    <text evidence="5">Lacks conserved residue(s) required for the propagation of feature annotation.</text>
</comment>
<keyword evidence="3" id="KW-1015">Disulfide bond</keyword>
<keyword evidence="4" id="KW-0325">Glycoprotein</keyword>
<name>A0A7R9MNV1_9ACAR</name>
<dbReference type="EMBL" id="OC949219">
    <property type="protein sequence ID" value="CAD7663772.1"/>
    <property type="molecule type" value="Genomic_DNA"/>
</dbReference>
<feature type="non-terminal residue" evidence="6">
    <location>
        <position position="1"/>
    </location>
</feature>
<accession>A0A7R9MNV1</accession>
<evidence type="ECO:0000256" key="3">
    <source>
        <dbReference type="ARBA" id="ARBA00023157"/>
    </source>
</evidence>
<evidence type="ECO:0000313" key="6">
    <source>
        <dbReference type="EMBL" id="CAD7663772.1"/>
    </source>
</evidence>
<evidence type="ECO:0000256" key="2">
    <source>
        <dbReference type="ARBA" id="ARBA00022729"/>
    </source>
</evidence>
<keyword evidence="7" id="KW-1185">Reference proteome</keyword>
<dbReference type="SUPFAM" id="SSF55486">
    <property type="entry name" value="Metalloproteases ('zincins'), catalytic domain"/>
    <property type="match status" value="1"/>
</dbReference>
<gene>
    <name evidence="6" type="ORF">ONB1V03_LOCUS20330</name>
</gene>
<dbReference type="EMBL" id="CAJPVJ010034394">
    <property type="protein sequence ID" value="CAG2180909.1"/>
    <property type="molecule type" value="Genomic_DNA"/>
</dbReference>
<comment type="similarity">
    <text evidence="1 5">Belongs to the peptidase M2 family.</text>
</comment>